<proteinExistence type="predicted"/>
<dbReference type="AlphaFoldDB" id="A0A1Y5TX22"/>
<dbReference type="PANTHER" id="PTHR35609:SF1">
    <property type="entry name" value="MACRO DOMAIN-CONTAINING PROTEIN"/>
    <property type="match status" value="1"/>
</dbReference>
<evidence type="ECO:0000313" key="1">
    <source>
        <dbReference type="EMBL" id="SLN75596.1"/>
    </source>
</evidence>
<evidence type="ECO:0000313" key="2">
    <source>
        <dbReference type="Proteomes" id="UP000193200"/>
    </source>
</evidence>
<gene>
    <name evidence="1" type="ORF">OCH7691_03897</name>
</gene>
<dbReference type="PANTHER" id="PTHR35609">
    <property type="entry name" value="MACRO DOMAIN-CONTAINING PROTEIN"/>
    <property type="match status" value="1"/>
</dbReference>
<reference evidence="1 2" key="1">
    <citation type="submission" date="2017-03" db="EMBL/GenBank/DDBJ databases">
        <authorList>
            <person name="Afonso C.L."/>
            <person name="Miller P.J."/>
            <person name="Scott M.A."/>
            <person name="Spackman E."/>
            <person name="Goraichik I."/>
            <person name="Dimitrov K.M."/>
            <person name="Suarez D.L."/>
            <person name="Swayne D.E."/>
        </authorList>
    </citation>
    <scope>NUCLEOTIDE SEQUENCE [LARGE SCALE GENOMIC DNA]</scope>
    <source>
        <strain evidence="1 2">CECT 7691</strain>
    </source>
</reference>
<sequence length="337" mass="36219">MDWFEKLTGFRETGYEETRSRLEVEGGWLRSRVNGARYWIGDLELASLQTLRERTGSPALLPGRLRASVVSGDVRSLHRLPENAGALFQVASQFNLLEMTGPGVTPEQGVTIYKDDHTQGPACAIAAGAATIYRNYFAPVGDSSGQTATRQLDGLAELGDALAKGTGRPVADLWTMRNGYALATLPGLRAIAGYLETLTPARIDELRGQLRIGLHRDVEVTDAIGPDRPRVSQAFCSALPVAYGKHPVAEWAPFAKLVLEAAYEATLRAALLNAQGGGSNVVFLTLLGGGAFGNEIDWIHGAMRRALGIMADRDLDVCLVSRGMPGAETQAVIDAFR</sequence>
<protein>
    <submittedName>
        <fullName evidence="1">Uncharacterized protein</fullName>
    </submittedName>
</protein>
<dbReference type="OrthoDB" id="1452819at2"/>
<dbReference type="Proteomes" id="UP000193200">
    <property type="component" value="Unassembled WGS sequence"/>
</dbReference>
<dbReference type="RefSeq" id="WP_085885240.1">
    <property type="nucleotide sequence ID" value="NZ_FWFR01000004.1"/>
</dbReference>
<dbReference type="EMBL" id="FWFR01000004">
    <property type="protein sequence ID" value="SLN75596.1"/>
    <property type="molecule type" value="Genomic_DNA"/>
</dbReference>
<organism evidence="1 2">
    <name type="scientific">Oceanibacterium hippocampi</name>
    <dbReference type="NCBI Taxonomy" id="745714"/>
    <lineage>
        <taxon>Bacteria</taxon>
        <taxon>Pseudomonadati</taxon>
        <taxon>Pseudomonadota</taxon>
        <taxon>Alphaproteobacteria</taxon>
        <taxon>Sneathiellales</taxon>
        <taxon>Sneathiellaceae</taxon>
        <taxon>Oceanibacterium</taxon>
    </lineage>
</organism>
<keyword evidence="2" id="KW-1185">Reference proteome</keyword>
<name>A0A1Y5TX22_9PROT</name>
<dbReference type="InParanoid" id="A0A1Y5TX22"/>
<accession>A0A1Y5TX22</accession>